<dbReference type="Gene3D" id="2.40.170.20">
    <property type="entry name" value="TonB-dependent receptor, beta-barrel domain"/>
    <property type="match status" value="1"/>
</dbReference>
<comment type="similarity">
    <text evidence="10 11">Belongs to the TonB-dependent receptor family.</text>
</comment>
<dbReference type="Proteomes" id="UP000293874">
    <property type="component" value="Unassembled WGS sequence"/>
</dbReference>
<gene>
    <name evidence="14" type="ORF">EV199_2340</name>
</gene>
<evidence type="ECO:0000256" key="5">
    <source>
        <dbReference type="ARBA" id="ARBA00022729"/>
    </source>
</evidence>
<evidence type="ECO:0000256" key="4">
    <source>
        <dbReference type="ARBA" id="ARBA00022692"/>
    </source>
</evidence>
<protein>
    <submittedName>
        <fullName evidence="14">Iron complex outermembrane receptor protein</fullName>
    </submittedName>
</protein>
<dbReference type="RefSeq" id="WP_130540753.1">
    <property type="nucleotide sequence ID" value="NZ_CP042431.1"/>
</dbReference>
<dbReference type="PROSITE" id="PS51257">
    <property type="entry name" value="PROKAR_LIPOPROTEIN"/>
    <property type="match status" value="1"/>
</dbReference>
<evidence type="ECO:0000256" key="7">
    <source>
        <dbReference type="ARBA" id="ARBA00023136"/>
    </source>
</evidence>
<sequence length="643" mass="71395">MKKIALLLTITTSACGLQLNAQEIEKENELNPVTVTASMIRQRASETGRNITVIKGEQFRQLPVHSLDELLRYLPGVEIQARGPMGSQSDIVLRGGTFQQVLVILDGMRLNDPNTGHFNSYIPIAPAEIERIEVLKGASSAIHGPDAVGGVINIITKSFAAQKGAEALQLSASTGAGEYGLWNADAGFLYSKNRLTLAGGVLHNQADGVQQRGTTGFFNNTTASVSANYHLSSKWNVAYRFAYDNRDFAAQNYYTTFLSDTASEEVTSRWHQLRIGYQDEQQSLSLDAGFKSVSDHYKYNNVSIANNSTSRLFQSRLIYQRKLSSSTNLVAGANLMDKNIESNDRGNHSLLIVSPFVSLSQSLWKGFTVRPSLQWVFFGSISNELAPQIDISQKAGQFQLRGSVGKTIRDADFTERYNNYNKALVTSGRIGNPNLNSETSVSYEAGADWFYGEHLKLSATFFQRYHKSLIDYSNTAYADMPRKDNLSPSGTYALAKNISSVETTGWETDVQYIHPFSAQHKLTASLGLVWLSSESSESTPSFYISSHAKLLTNFSVIWSLKNLSLSVNGMYKKREKQNLPAINATVSRDYFLINGRAQYAFWKQRLGVFVQVDNAFDQSYSDLLGTPMPGRWLMGGLQVRWSK</sequence>
<evidence type="ECO:0000256" key="9">
    <source>
        <dbReference type="ARBA" id="ARBA00023237"/>
    </source>
</evidence>
<comment type="caution">
    <text evidence="14">The sequence shown here is derived from an EMBL/GenBank/DDBJ whole genome shotgun (WGS) entry which is preliminary data.</text>
</comment>
<dbReference type="InterPro" id="IPR012910">
    <property type="entry name" value="Plug_dom"/>
</dbReference>
<evidence type="ECO:0000256" key="11">
    <source>
        <dbReference type="RuleBase" id="RU003357"/>
    </source>
</evidence>
<dbReference type="InterPro" id="IPR037066">
    <property type="entry name" value="Plug_dom_sf"/>
</dbReference>
<dbReference type="PROSITE" id="PS52016">
    <property type="entry name" value="TONB_DEPENDENT_REC_3"/>
    <property type="match status" value="1"/>
</dbReference>
<dbReference type="Gene3D" id="2.170.130.10">
    <property type="entry name" value="TonB-dependent receptor, plug domain"/>
    <property type="match status" value="1"/>
</dbReference>
<keyword evidence="3 10" id="KW-1134">Transmembrane beta strand</keyword>
<evidence type="ECO:0000256" key="10">
    <source>
        <dbReference type="PROSITE-ProRule" id="PRU01360"/>
    </source>
</evidence>
<dbReference type="PANTHER" id="PTHR30069:SF29">
    <property type="entry name" value="HEMOGLOBIN AND HEMOGLOBIN-HAPTOGLOBIN-BINDING PROTEIN 1-RELATED"/>
    <property type="match status" value="1"/>
</dbReference>
<organism evidence="14 15">
    <name type="scientific">Pseudobacter ginsenosidimutans</name>
    <dbReference type="NCBI Taxonomy" id="661488"/>
    <lineage>
        <taxon>Bacteria</taxon>
        <taxon>Pseudomonadati</taxon>
        <taxon>Bacteroidota</taxon>
        <taxon>Chitinophagia</taxon>
        <taxon>Chitinophagales</taxon>
        <taxon>Chitinophagaceae</taxon>
        <taxon>Pseudobacter</taxon>
    </lineage>
</organism>
<name>A0A4Q7N5W6_9BACT</name>
<evidence type="ECO:0000256" key="3">
    <source>
        <dbReference type="ARBA" id="ARBA00022452"/>
    </source>
</evidence>
<dbReference type="AlphaFoldDB" id="A0A4Q7N5W6"/>
<proteinExistence type="inferred from homology"/>
<dbReference type="InterPro" id="IPR000531">
    <property type="entry name" value="Beta-barrel_TonB"/>
</dbReference>
<dbReference type="GO" id="GO:0044718">
    <property type="term" value="P:siderophore transmembrane transport"/>
    <property type="evidence" value="ECO:0007669"/>
    <property type="project" value="TreeGrafter"/>
</dbReference>
<evidence type="ECO:0000259" key="13">
    <source>
        <dbReference type="Pfam" id="PF07715"/>
    </source>
</evidence>
<dbReference type="OrthoDB" id="9758472at2"/>
<accession>A0A4Q7N5W6</accession>
<keyword evidence="2 10" id="KW-0813">Transport</keyword>
<evidence type="ECO:0000313" key="15">
    <source>
        <dbReference type="Proteomes" id="UP000293874"/>
    </source>
</evidence>
<dbReference type="Pfam" id="PF07715">
    <property type="entry name" value="Plug"/>
    <property type="match status" value="1"/>
</dbReference>
<evidence type="ECO:0000256" key="6">
    <source>
        <dbReference type="ARBA" id="ARBA00023077"/>
    </source>
</evidence>
<keyword evidence="7 10" id="KW-0472">Membrane</keyword>
<evidence type="ECO:0000259" key="12">
    <source>
        <dbReference type="Pfam" id="PF00593"/>
    </source>
</evidence>
<evidence type="ECO:0000256" key="2">
    <source>
        <dbReference type="ARBA" id="ARBA00022448"/>
    </source>
</evidence>
<dbReference type="GO" id="GO:0009279">
    <property type="term" value="C:cell outer membrane"/>
    <property type="evidence" value="ECO:0007669"/>
    <property type="project" value="UniProtKB-SubCell"/>
</dbReference>
<keyword evidence="6 11" id="KW-0798">TonB box</keyword>
<dbReference type="InterPro" id="IPR039426">
    <property type="entry name" value="TonB-dep_rcpt-like"/>
</dbReference>
<dbReference type="InterPro" id="IPR036942">
    <property type="entry name" value="Beta-barrel_TonB_sf"/>
</dbReference>
<reference evidence="14 15" key="1">
    <citation type="submission" date="2019-02" db="EMBL/GenBank/DDBJ databases">
        <title>Genomic Encyclopedia of Type Strains, Phase IV (KMG-IV): sequencing the most valuable type-strain genomes for metagenomic binning, comparative biology and taxonomic classification.</title>
        <authorList>
            <person name="Goeker M."/>
        </authorList>
    </citation>
    <scope>NUCLEOTIDE SEQUENCE [LARGE SCALE GENOMIC DNA]</scope>
    <source>
        <strain evidence="14 15">DSM 18116</strain>
    </source>
</reference>
<dbReference type="Pfam" id="PF00593">
    <property type="entry name" value="TonB_dep_Rec_b-barrel"/>
    <property type="match status" value="1"/>
</dbReference>
<evidence type="ECO:0000256" key="8">
    <source>
        <dbReference type="ARBA" id="ARBA00023170"/>
    </source>
</evidence>
<dbReference type="EMBL" id="SGXA01000001">
    <property type="protein sequence ID" value="RZS76455.1"/>
    <property type="molecule type" value="Genomic_DNA"/>
</dbReference>
<comment type="subcellular location">
    <subcellularLocation>
        <location evidence="1 10">Cell outer membrane</location>
        <topology evidence="1 10">Multi-pass membrane protein</topology>
    </subcellularLocation>
</comment>
<keyword evidence="8 14" id="KW-0675">Receptor</keyword>
<keyword evidence="15" id="KW-1185">Reference proteome</keyword>
<keyword evidence="4 10" id="KW-0812">Transmembrane</keyword>
<evidence type="ECO:0000313" key="14">
    <source>
        <dbReference type="EMBL" id="RZS76455.1"/>
    </source>
</evidence>
<feature type="domain" description="TonB-dependent receptor-like beta-barrel" evidence="12">
    <location>
        <begin position="176"/>
        <end position="614"/>
    </location>
</feature>
<dbReference type="GO" id="GO:0015344">
    <property type="term" value="F:siderophore uptake transmembrane transporter activity"/>
    <property type="evidence" value="ECO:0007669"/>
    <property type="project" value="TreeGrafter"/>
</dbReference>
<evidence type="ECO:0000256" key="1">
    <source>
        <dbReference type="ARBA" id="ARBA00004571"/>
    </source>
</evidence>
<feature type="domain" description="TonB-dependent receptor plug" evidence="13">
    <location>
        <begin position="45"/>
        <end position="151"/>
    </location>
</feature>
<dbReference type="PANTHER" id="PTHR30069">
    <property type="entry name" value="TONB-DEPENDENT OUTER MEMBRANE RECEPTOR"/>
    <property type="match status" value="1"/>
</dbReference>
<keyword evidence="5" id="KW-0732">Signal</keyword>
<dbReference type="SUPFAM" id="SSF56935">
    <property type="entry name" value="Porins"/>
    <property type="match status" value="1"/>
</dbReference>
<keyword evidence="9 10" id="KW-0998">Cell outer membrane</keyword>